<evidence type="ECO:0000256" key="1">
    <source>
        <dbReference type="ARBA" id="ARBA00004651"/>
    </source>
</evidence>
<evidence type="ECO:0000256" key="5">
    <source>
        <dbReference type="ARBA" id="ARBA00022989"/>
    </source>
</evidence>
<dbReference type="Gene3D" id="1.10.3720.10">
    <property type="entry name" value="MetI-like"/>
    <property type="match status" value="1"/>
</dbReference>
<dbReference type="GO" id="GO:0005886">
    <property type="term" value="C:plasma membrane"/>
    <property type="evidence" value="ECO:0007669"/>
    <property type="project" value="UniProtKB-SubCell"/>
</dbReference>
<accession>A0A8J3S6K0</accession>
<keyword evidence="6 7" id="KW-0472">Membrane</keyword>
<dbReference type="CDD" id="cd06261">
    <property type="entry name" value="TM_PBP2"/>
    <property type="match status" value="1"/>
</dbReference>
<keyword evidence="10" id="KW-1185">Reference proteome</keyword>
<keyword evidence="2 7" id="KW-0813">Transport</keyword>
<feature type="transmembrane region" description="Helical" evidence="7">
    <location>
        <begin position="184"/>
        <end position="206"/>
    </location>
</feature>
<evidence type="ECO:0000256" key="6">
    <source>
        <dbReference type="ARBA" id="ARBA00023136"/>
    </source>
</evidence>
<evidence type="ECO:0000313" key="10">
    <source>
        <dbReference type="Proteomes" id="UP000655044"/>
    </source>
</evidence>
<organism evidence="9 10">
    <name type="scientific">Planobispora rosea</name>
    <dbReference type="NCBI Taxonomy" id="35762"/>
    <lineage>
        <taxon>Bacteria</taxon>
        <taxon>Bacillati</taxon>
        <taxon>Actinomycetota</taxon>
        <taxon>Actinomycetes</taxon>
        <taxon>Streptosporangiales</taxon>
        <taxon>Streptosporangiaceae</taxon>
        <taxon>Planobispora</taxon>
    </lineage>
</organism>
<dbReference type="InterPro" id="IPR035906">
    <property type="entry name" value="MetI-like_sf"/>
</dbReference>
<evidence type="ECO:0000313" key="9">
    <source>
        <dbReference type="EMBL" id="GIH87749.1"/>
    </source>
</evidence>
<proteinExistence type="inferred from homology"/>
<dbReference type="EMBL" id="BOOI01000067">
    <property type="protein sequence ID" value="GIH87749.1"/>
    <property type="molecule type" value="Genomic_DNA"/>
</dbReference>
<sequence>MSRVITRIARLWIIPVALVTWEVITRIAEAVYFPPPSTILVRLHELWFSGPFTRAFLTQESIDHLLPSLGRLVLGWGAACAVAVAVGVALGRSAVMYDCVSPLIHFFRSVPPPMMIPIFMTMTGVGTPLQLAAIVFGVVWPVLINSLDGARYVDRKYLETCEAFGVSRVQRVTRVILPAAAPKIFAGLRLSVALALIMMIISEYVGSTEGVGYHMLVAQSQVDIPSMWTAIVILGALGLVLNAAFLRVERRLLTWHRAARTNG</sequence>
<dbReference type="InterPro" id="IPR000515">
    <property type="entry name" value="MetI-like"/>
</dbReference>
<dbReference type="SUPFAM" id="SSF161098">
    <property type="entry name" value="MetI-like"/>
    <property type="match status" value="1"/>
</dbReference>
<evidence type="ECO:0000256" key="3">
    <source>
        <dbReference type="ARBA" id="ARBA00022475"/>
    </source>
</evidence>
<dbReference type="PROSITE" id="PS50928">
    <property type="entry name" value="ABC_TM1"/>
    <property type="match status" value="1"/>
</dbReference>
<reference evidence="9" key="1">
    <citation type="submission" date="2021-01" db="EMBL/GenBank/DDBJ databases">
        <title>Whole genome shotgun sequence of Planobispora rosea NBRC 15558.</title>
        <authorList>
            <person name="Komaki H."/>
            <person name="Tamura T."/>
        </authorList>
    </citation>
    <scope>NUCLEOTIDE SEQUENCE</scope>
    <source>
        <strain evidence="9">NBRC 15558</strain>
    </source>
</reference>
<feature type="domain" description="ABC transmembrane type-1" evidence="8">
    <location>
        <begin position="65"/>
        <end position="245"/>
    </location>
</feature>
<gene>
    <name evidence="9" type="primary">ssuC_2</name>
    <name evidence="9" type="ORF">Pro02_61570</name>
</gene>
<evidence type="ECO:0000256" key="7">
    <source>
        <dbReference type="RuleBase" id="RU363032"/>
    </source>
</evidence>
<evidence type="ECO:0000256" key="2">
    <source>
        <dbReference type="ARBA" id="ARBA00022448"/>
    </source>
</evidence>
<feature type="transmembrane region" description="Helical" evidence="7">
    <location>
        <begin position="226"/>
        <end position="248"/>
    </location>
</feature>
<evidence type="ECO:0000259" key="8">
    <source>
        <dbReference type="PROSITE" id="PS50928"/>
    </source>
</evidence>
<dbReference type="Pfam" id="PF00528">
    <property type="entry name" value="BPD_transp_1"/>
    <property type="match status" value="1"/>
</dbReference>
<dbReference type="AlphaFoldDB" id="A0A8J3S6K0"/>
<name>A0A8J3S6K0_PLARO</name>
<keyword evidence="4 7" id="KW-0812">Transmembrane</keyword>
<protein>
    <submittedName>
        <fullName evidence="9">Nitrate ABC transporter permease</fullName>
    </submittedName>
</protein>
<comment type="caution">
    <text evidence="9">The sequence shown here is derived from an EMBL/GenBank/DDBJ whole genome shotgun (WGS) entry which is preliminary data.</text>
</comment>
<dbReference type="PANTHER" id="PTHR30151:SF0">
    <property type="entry name" value="ABC TRANSPORTER PERMEASE PROTEIN MJ0413-RELATED"/>
    <property type="match status" value="1"/>
</dbReference>
<comment type="subcellular location">
    <subcellularLocation>
        <location evidence="1 7">Cell membrane</location>
        <topology evidence="1 7">Multi-pass membrane protein</topology>
    </subcellularLocation>
</comment>
<dbReference type="GO" id="GO:0055085">
    <property type="term" value="P:transmembrane transport"/>
    <property type="evidence" value="ECO:0007669"/>
    <property type="project" value="InterPro"/>
</dbReference>
<dbReference type="PANTHER" id="PTHR30151">
    <property type="entry name" value="ALKANE SULFONATE ABC TRANSPORTER-RELATED, MEMBRANE SUBUNIT"/>
    <property type="match status" value="1"/>
</dbReference>
<feature type="transmembrane region" description="Helical" evidence="7">
    <location>
        <begin position="115"/>
        <end position="143"/>
    </location>
</feature>
<comment type="similarity">
    <text evidence="7">Belongs to the binding-protein-dependent transport system permease family.</text>
</comment>
<evidence type="ECO:0000256" key="4">
    <source>
        <dbReference type="ARBA" id="ARBA00022692"/>
    </source>
</evidence>
<dbReference type="RefSeq" id="WP_189243243.1">
    <property type="nucleotide sequence ID" value="NZ_BMQP01000031.1"/>
</dbReference>
<keyword evidence="3" id="KW-1003">Cell membrane</keyword>
<feature type="transmembrane region" description="Helical" evidence="7">
    <location>
        <begin position="69"/>
        <end position="95"/>
    </location>
</feature>
<keyword evidence="5 7" id="KW-1133">Transmembrane helix</keyword>
<dbReference type="Proteomes" id="UP000655044">
    <property type="component" value="Unassembled WGS sequence"/>
</dbReference>